<keyword evidence="3" id="KW-1185">Reference proteome</keyword>
<protein>
    <recommendedName>
        <fullName evidence="1">Outer membrane channel protein CpnT-like N-terminal domain-containing protein</fullName>
    </recommendedName>
</protein>
<name>A0A917VSS0_9ACTN</name>
<evidence type="ECO:0000259" key="1">
    <source>
        <dbReference type="Pfam" id="PF25547"/>
    </source>
</evidence>
<accession>A0A917VSS0</accession>
<proteinExistence type="predicted"/>
<reference evidence="2" key="2">
    <citation type="submission" date="2020-09" db="EMBL/GenBank/DDBJ databases">
        <authorList>
            <person name="Sun Q."/>
            <person name="Ohkuma M."/>
        </authorList>
    </citation>
    <scope>NUCLEOTIDE SEQUENCE</scope>
    <source>
        <strain evidence="2">JCM 13064</strain>
    </source>
</reference>
<dbReference type="Proteomes" id="UP000645217">
    <property type="component" value="Unassembled WGS sequence"/>
</dbReference>
<dbReference type="RefSeq" id="WP_189166517.1">
    <property type="nucleotide sequence ID" value="NZ_BMNT01000041.1"/>
</dbReference>
<dbReference type="InterPro" id="IPR057746">
    <property type="entry name" value="CpnT-like_N"/>
</dbReference>
<organism evidence="2 3">
    <name type="scientific">Sphaerisporangium melleum</name>
    <dbReference type="NCBI Taxonomy" id="321316"/>
    <lineage>
        <taxon>Bacteria</taxon>
        <taxon>Bacillati</taxon>
        <taxon>Actinomycetota</taxon>
        <taxon>Actinomycetes</taxon>
        <taxon>Streptosporangiales</taxon>
        <taxon>Streptosporangiaceae</taxon>
        <taxon>Sphaerisporangium</taxon>
    </lineage>
</organism>
<gene>
    <name evidence="2" type="ORF">GCM10007964_60950</name>
</gene>
<sequence>MSPSLSGFSAPFRAFGRVAGRHPVATTAGVAAVTQGAFVTAMLGVDWPEGDPDGLRTAADTLDDLAKKIDEGLVAADEAAQRVWTGNSGPGVEAFRTMWRGDGSQGAGVRPDGFSGYPADVAAYCRRAAAACRGYAEQIDTVRHVLVVMAIQAFANMMFTTMYAWPTAGLSRLAQQAVQRYFTSLAQSQLKIFNIGVAEIVQGAFYYTLDSLAYAGGQQVIQAGIYAASGVQKDLNGRDVLSLSGNATEFGQAFVANLAFDAAADTVGLLQLHGRLGSFTARMTGSSVYSIVANLQQDPTGYPVPTDWETWLAKLLIHGPRTIKPPGLIPAARPS</sequence>
<reference evidence="2" key="1">
    <citation type="journal article" date="2014" name="Int. J. Syst. Evol. Microbiol.">
        <title>Complete genome sequence of Corynebacterium casei LMG S-19264T (=DSM 44701T), isolated from a smear-ripened cheese.</title>
        <authorList>
            <consortium name="US DOE Joint Genome Institute (JGI-PGF)"/>
            <person name="Walter F."/>
            <person name="Albersmeier A."/>
            <person name="Kalinowski J."/>
            <person name="Ruckert C."/>
        </authorList>
    </citation>
    <scope>NUCLEOTIDE SEQUENCE</scope>
    <source>
        <strain evidence="2">JCM 13064</strain>
    </source>
</reference>
<comment type="caution">
    <text evidence="2">The sequence shown here is derived from an EMBL/GenBank/DDBJ whole genome shotgun (WGS) entry which is preliminary data.</text>
</comment>
<feature type="domain" description="Outer membrane channel protein CpnT-like N-terminal" evidence="1">
    <location>
        <begin position="41"/>
        <end position="178"/>
    </location>
</feature>
<dbReference type="Pfam" id="PF25547">
    <property type="entry name" value="WXG100_2"/>
    <property type="match status" value="1"/>
</dbReference>
<evidence type="ECO:0000313" key="3">
    <source>
        <dbReference type="Proteomes" id="UP000645217"/>
    </source>
</evidence>
<evidence type="ECO:0000313" key="2">
    <source>
        <dbReference type="EMBL" id="GGL10580.1"/>
    </source>
</evidence>
<dbReference type="EMBL" id="BMNT01000041">
    <property type="protein sequence ID" value="GGL10580.1"/>
    <property type="molecule type" value="Genomic_DNA"/>
</dbReference>
<dbReference type="AlphaFoldDB" id="A0A917VSS0"/>